<evidence type="ECO:0000259" key="9">
    <source>
        <dbReference type="Pfam" id="PF00909"/>
    </source>
</evidence>
<dbReference type="PROSITE" id="PS01219">
    <property type="entry name" value="AMMONIUM_TRANSP"/>
    <property type="match status" value="1"/>
</dbReference>
<proteinExistence type="inferred from homology"/>
<feature type="transmembrane region" description="Helical" evidence="8">
    <location>
        <begin position="45"/>
        <end position="67"/>
    </location>
</feature>
<dbReference type="InterPro" id="IPR001905">
    <property type="entry name" value="Ammonium_transpt"/>
</dbReference>
<feature type="transmembrane region" description="Helical" evidence="8">
    <location>
        <begin position="331"/>
        <end position="349"/>
    </location>
</feature>
<keyword evidence="4 8" id="KW-0812">Transmembrane</keyword>
<comment type="subcellular location">
    <subcellularLocation>
        <location evidence="8">Cell membrane</location>
        <topology evidence="8">Multi-pass membrane protein</topology>
    </subcellularLocation>
    <subcellularLocation>
        <location evidence="1">Membrane</location>
        <topology evidence="1">Multi-pass membrane protein</topology>
    </subcellularLocation>
</comment>
<evidence type="ECO:0000256" key="5">
    <source>
        <dbReference type="ARBA" id="ARBA00022989"/>
    </source>
</evidence>
<keyword evidence="7 8" id="KW-0924">Ammonia transport</keyword>
<dbReference type="NCBIfam" id="TIGR00836">
    <property type="entry name" value="amt"/>
    <property type="match status" value="1"/>
</dbReference>
<feature type="transmembrane region" description="Helical" evidence="8">
    <location>
        <begin position="145"/>
        <end position="166"/>
    </location>
</feature>
<name>A0ABP8L8W4_9BURK</name>
<evidence type="ECO:0000256" key="2">
    <source>
        <dbReference type="ARBA" id="ARBA00005887"/>
    </source>
</evidence>
<comment type="caution">
    <text evidence="10">The sequence shown here is derived from an EMBL/GenBank/DDBJ whole genome shotgun (WGS) entry which is preliminary data.</text>
</comment>
<evidence type="ECO:0000256" key="4">
    <source>
        <dbReference type="ARBA" id="ARBA00022692"/>
    </source>
</evidence>
<organism evidence="10 11">
    <name type="scientific">Acidovorax lacteus</name>
    <dbReference type="NCBI Taxonomy" id="1924988"/>
    <lineage>
        <taxon>Bacteria</taxon>
        <taxon>Pseudomonadati</taxon>
        <taxon>Pseudomonadota</taxon>
        <taxon>Betaproteobacteria</taxon>
        <taxon>Burkholderiales</taxon>
        <taxon>Comamonadaceae</taxon>
        <taxon>Acidovorax</taxon>
    </lineage>
</organism>
<feature type="transmembrane region" description="Helical" evidence="8">
    <location>
        <begin position="242"/>
        <end position="262"/>
    </location>
</feature>
<feature type="transmembrane region" description="Helical" evidence="8">
    <location>
        <begin position="74"/>
        <end position="95"/>
    </location>
</feature>
<dbReference type="PANTHER" id="PTHR43029:SF10">
    <property type="entry name" value="AMMONIUM TRANSPORTER MEP2"/>
    <property type="match status" value="1"/>
</dbReference>
<keyword evidence="5 8" id="KW-1133">Transmembrane helix</keyword>
<feature type="transmembrane region" description="Helical" evidence="8">
    <location>
        <begin position="361"/>
        <end position="380"/>
    </location>
</feature>
<keyword evidence="11" id="KW-1185">Reference proteome</keyword>
<dbReference type="Pfam" id="PF00909">
    <property type="entry name" value="Ammonium_transp"/>
    <property type="match status" value="1"/>
</dbReference>
<keyword evidence="3 8" id="KW-0813">Transport</keyword>
<evidence type="ECO:0000256" key="1">
    <source>
        <dbReference type="ARBA" id="ARBA00004141"/>
    </source>
</evidence>
<dbReference type="InterPro" id="IPR024041">
    <property type="entry name" value="NH4_transpt_AmtB-like_dom"/>
</dbReference>
<dbReference type="EMBL" id="BAABEX010000013">
    <property type="protein sequence ID" value="GAA4425022.1"/>
    <property type="molecule type" value="Genomic_DNA"/>
</dbReference>
<dbReference type="InterPro" id="IPR029020">
    <property type="entry name" value="Ammonium/urea_transptr"/>
</dbReference>
<keyword evidence="6 8" id="KW-0472">Membrane</keyword>
<reference evidence="11" key="1">
    <citation type="journal article" date="2019" name="Int. J. Syst. Evol. Microbiol.">
        <title>The Global Catalogue of Microorganisms (GCM) 10K type strain sequencing project: providing services to taxonomists for standard genome sequencing and annotation.</title>
        <authorList>
            <consortium name="The Broad Institute Genomics Platform"/>
            <consortium name="The Broad Institute Genome Sequencing Center for Infectious Disease"/>
            <person name="Wu L."/>
            <person name="Ma J."/>
        </authorList>
    </citation>
    <scope>NUCLEOTIDE SEQUENCE [LARGE SCALE GENOMIC DNA]</scope>
    <source>
        <strain evidence="11">JCM 31890</strain>
    </source>
</reference>
<evidence type="ECO:0000256" key="7">
    <source>
        <dbReference type="ARBA" id="ARBA00023177"/>
    </source>
</evidence>
<feature type="transmembrane region" description="Helical" evidence="8">
    <location>
        <begin position="392"/>
        <end position="415"/>
    </location>
</feature>
<evidence type="ECO:0000256" key="3">
    <source>
        <dbReference type="ARBA" id="ARBA00022448"/>
    </source>
</evidence>
<feature type="domain" description="Ammonium transporter AmtB-like" evidence="9">
    <location>
        <begin position="44"/>
        <end position="440"/>
    </location>
</feature>
<evidence type="ECO:0000313" key="10">
    <source>
        <dbReference type="EMBL" id="GAA4425022.1"/>
    </source>
</evidence>
<comment type="similarity">
    <text evidence="2 8">Belongs to the ammonia transporter channel (TC 1.A.11.2) family.</text>
</comment>
<feature type="transmembrane region" description="Helical" evidence="8">
    <location>
        <begin position="305"/>
        <end position="325"/>
    </location>
</feature>
<dbReference type="SUPFAM" id="SSF111352">
    <property type="entry name" value="Ammonium transporter"/>
    <property type="match status" value="1"/>
</dbReference>
<sequence>MWVGAWATPVAWAQEAPAAVAAATAPLARPGLVPVGQINGADTAWLMTATALVLLMTLPGIALFYAGMVRRKNVLNTMASVVAIAALVSLLWYGVAYSLAFTPGAGGLAGWIGGFERAGFAGLEYQHATGRVAVSHVAPHVPESVYSMFQLSFAIITAALMVGAFVERMRFGAMLLFVGLWTVCVYAPVAHWVWEPGGWLAQLGALDFAGGSVVHVNAGVAGLVCAWFLGRRLGYGREAFEPYSLAFTMVGSGLLWVGWFGFNAGSAIAADGRAGLALAATHLAAAAGALAWMLGEWVVRGRPSLLGLCSGLVAGLVAITPAAGFVTPRSAVLIGAVAGLACYWGATALKRWLRADDSLDVFGVHGVGGIVGSLLTGLLAERSVGGVAGSVLTQALGVVAVMAFSAVATAALLWITDRVVGLRVDENTEQTGLDIAQHRERLGP</sequence>
<evidence type="ECO:0000256" key="6">
    <source>
        <dbReference type="ARBA" id="ARBA00023136"/>
    </source>
</evidence>
<feature type="transmembrane region" description="Helical" evidence="8">
    <location>
        <begin position="214"/>
        <end position="230"/>
    </location>
</feature>
<gene>
    <name evidence="10" type="ORF">GCM10023090_19330</name>
</gene>
<dbReference type="Gene3D" id="1.10.3430.10">
    <property type="entry name" value="Ammonium transporter AmtB like domains"/>
    <property type="match status" value="1"/>
</dbReference>
<protein>
    <recommendedName>
        <fullName evidence="8">Ammonium transporter</fullName>
    </recommendedName>
</protein>
<evidence type="ECO:0000256" key="8">
    <source>
        <dbReference type="RuleBase" id="RU362002"/>
    </source>
</evidence>
<dbReference type="InterPro" id="IPR018047">
    <property type="entry name" value="Ammonium_transpt_CS"/>
</dbReference>
<accession>A0ABP8L8W4</accession>
<feature type="transmembrane region" description="Helical" evidence="8">
    <location>
        <begin position="274"/>
        <end position="293"/>
    </location>
</feature>
<dbReference type="Proteomes" id="UP001501788">
    <property type="component" value="Unassembled WGS sequence"/>
</dbReference>
<feature type="transmembrane region" description="Helical" evidence="8">
    <location>
        <begin position="173"/>
        <end position="194"/>
    </location>
</feature>
<dbReference type="RefSeq" id="WP_345063984.1">
    <property type="nucleotide sequence ID" value="NZ_BAABEX010000013.1"/>
</dbReference>
<dbReference type="PANTHER" id="PTHR43029">
    <property type="entry name" value="AMMONIUM TRANSPORTER MEP2"/>
    <property type="match status" value="1"/>
</dbReference>
<evidence type="ECO:0000313" key="11">
    <source>
        <dbReference type="Proteomes" id="UP001501788"/>
    </source>
</evidence>